<evidence type="ECO:0000313" key="3">
    <source>
        <dbReference type="EMBL" id="KUM73524.1"/>
    </source>
</evidence>
<accession>A0A117P5N6</accession>
<keyword evidence="2" id="KW-1133">Transmembrane helix</keyword>
<organism evidence="3 4">
    <name type="scientific">Streptomyces curacoi</name>
    <dbReference type="NCBI Taxonomy" id="146536"/>
    <lineage>
        <taxon>Bacteria</taxon>
        <taxon>Bacillati</taxon>
        <taxon>Actinomycetota</taxon>
        <taxon>Actinomycetes</taxon>
        <taxon>Kitasatosporales</taxon>
        <taxon>Streptomycetaceae</taxon>
        <taxon>Streptomyces</taxon>
    </lineage>
</organism>
<dbReference type="EMBL" id="LMWJ01000015">
    <property type="protein sequence ID" value="KUM73524.1"/>
    <property type="molecule type" value="Genomic_DNA"/>
</dbReference>
<feature type="compositionally biased region" description="Low complexity" evidence="1">
    <location>
        <begin position="69"/>
        <end position="83"/>
    </location>
</feature>
<dbReference type="Proteomes" id="UP000054024">
    <property type="component" value="Unassembled WGS sequence"/>
</dbReference>
<feature type="region of interest" description="Disordered" evidence="1">
    <location>
        <begin position="69"/>
        <end position="112"/>
    </location>
</feature>
<evidence type="ECO:0000256" key="1">
    <source>
        <dbReference type="SAM" id="MobiDB-lite"/>
    </source>
</evidence>
<dbReference type="AlphaFoldDB" id="A0A117P5N6"/>
<dbReference type="RefSeq" id="WP_062152867.1">
    <property type="nucleotide sequence ID" value="NZ_KQ947989.1"/>
</dbReference>
<comment type="caution">
    <text evidence="3">The sequence shown here is derived from an EMBL/GenBank/DDBJ whole genome shotgun (WGS) entry which is preliminary data.</text>
</comment>
<evidence type="ECO:0000313" key="4">
    <source>
        <dbReference type="Proteomes" id="UP000054024"/>
    </source>
</evidence>
<dbReference type="STRING" id="146536.AQI70_22495"/>
<name>A0A117P5N6_9ACTN</name>
<feature type="compositionally biased region" description="Low complexity" evidence="1">
    <location>
        <begin position="205"/>
        <end position="230"/>
    </location>
</feature>
<feature type="compositionally biased region" description="Low complexity" evidence="1">
    <location>
        <begin position="266"/>
        <end position="284"/>
    </location>
</feature>
<proteinExistence type="predicted"/>
<feature type="transmembrane region" description="Helical" evidence="2">
    <location>
        <begin position="113"/>
        <end position="131"/>
    </location>
</feature>
<feature type="compositionally biased region" description="Low complexity" evidence="1">
    <location>
        <begin position="238"/>
        <end position="256"/>
    </location>
</feature>
<reference evidence="3 4" key="1">
    <citation type="submission" date="2015-10" db="EMBL/GenBank/DDBJ databases">
        <title>Draft genome sequence of Streptomyces curacoi DSM 40107, type strain for the species Streptomyces curacoi.</title>
        <authorList>
            <person name="Ruckert C."/>
            <person name="Winkler A."/>
            <person name="Kalinowski J."/>
            <person name="Kampfer P."/>
            <person name="Glaeser S."/>
        </authorList>
    </citation>
    <scope>NUCLEOTIDE SEQUENCE [LARGE SCALE GENOMIC DNA]</scope>
    <source>
        <strain evidence="3 4">DSM 40107</strain>
    </source>
</reference>
<feature type="compositionally biased region" description="Polar residues" evidence="1">
    <location>
        <begin position="158"/>
        <end position="168"/>
    </location>
</feature>
<feature type="region of interest" description="Disordered" evidence="1">
    <location>
        <begin position="132"/>
        <end position="286"/>
    </location>
</feature>
<sequence length="295" mass="29655">MDYCSSCRRHLNGALVCPGCGAYAPDIAPSAAGGTVVSAPPGAAATGTAAGQTPAADAWYDGYFRDEAAPSAEPEETAPTSPSGDVDGVPVAPQGRAARRRQRARWKKNQRRAVVATAVALVGGGLTVSALDRQSGDKAQAATAPERPDTELPEHQQTEFTRPASTPPDTREAKRTDASPSKPSPTHAAKERITTPHTTRQFTRPDAPATPQPTATTVPQPQTAAPAPGGATSGDSGGTAAEQQQTPAPAATDSSGSGSGSGSGSDSGTATSPTSPAPEETSPANLCVLNLVCLG</sequence>
<protein>
    <submittedName>
        <fullName evidence="3">Uncharacterized protein</fullName>
    </submittedName>
</protein>
<keyword evidence="4" id="KW-1185">Reference proteome</keyword>
<feature type="compositionally biased region" description="Basic and acidic residues" evidence="1">
    <location>
        <begin position="146"/>
        <end position="157"/>
    </location>
</feature>
<gene>
    <name evidence="3" type="ORF">AQI70_22495</name>
</gene>
<keyword evidence="2" id="KW-0812">Transmembrane</keyword>
<evidence type="ECO:0000256" key="2">
    <source>
        <dbReference type="SAM" id="Phobius"/>
    </source>
</evidence>
<keyword evidence="2" id="KW-0472">Membrane</keyword>
<feature type="compositionally biased region" description="Basic residues" evidence="1">
    <location>
        <begin position="97"/>
        <end position="111"/>
    </location>
</feature>